<evidence type="ECO:0000313" key="1">
    <source>
        <dbReference type="EMBL" id="OHX48031.1"/>
    </source>
</evidence>
<dbReference type="Proteomes" id="UP000180194">
    <property type="component" value="Unassembled WGS sequence"/>
</dbReference>
<keyword evidence="2" id="KW-1185">Reference proteome</keyword>
<protein>
    <submittedName>
        <fullName evidence="1">Uncharacterized protein</fullName>
    </submittedName>
</protein>
<evidence type="ECO:0000313" key="2">
    <source>
        <dbReference type="Proteomes" id="UP000180194"/>
    </source>
</evidence>
<reference evidence="1 2" key="1">
    <citation type="submission" date="2016-07" db="EMBL/GenBank/DDBJ databases">
        <title>Bacillus oceanisediminis whole genome.</title>
        <authorList>
            <person name="Pal Y."/>
            <person name="Verma A."/>
            <person name="Mual P."/>
            <person name="Srinivasan K."/>
        </authorList>
    </citation>
    <scope>NUCLEOTIDE SEQUENCE [LARGE SCALE GENOMIC DNA]</scope>
    <source>
        <strain evidence="1 2">Bhandara28</strain>
    </source>
</reference>
<gene>
    <name evidence="1" type="ORF">BBV17_01270</name>
</gene>
<name>A0ABX3CRD8_9BACI</name>
<dbReference type="EMBL" id="MBRJ01000023">
    <property type="protein sequence ID" value="OHX48031.1"/>
    <property type="molecule type" value="Genomic_DNA"/>
</dbReference>
<proteinExistence type="predicted"/>
<comment type="caution">
    <text evidence="1">The sequence shown here is derived from an EMBL/GenBank/DDBJ whole genome shotgun (WGS) entry which is preliminary data.</text>
</comment>
<sequence>MKNIIIRRKSAAKRRTNMNITAVRNARVILNLTVPVKNALMSIKDAPAKNAHRKFIIALARNAHSNTCIFAAVKNVPIDMTINPVKQRPALLTAYFIFSAARFKETIKRRTPRKKMIKPMKE</sequence>
<accession>A0ABX3CRD8</accession>
<organism evidence="1 2">
    <name type="scientific">Cytobacillus oceanisediminis</name>
    <dbReference type="NCBI Taxonomy" id="665099"/>
    <lineage>
        <taxon>Bacteria</taxon>
        <taxon>Bacillati</taxon>
        <taxon>Bacillota</taxon>
        <taxon>Bacilli</taxon>
        <taxon>Bacillales</taxon>
        <taxon>Bacillaceae</taxon>
        <taxon>Cytobacillus</taxon>
    </lineage>
</organism>